<gene>
    <name evidence="4" type="ORF">FY036_16250</name>
</gene>
<dbReference type="SMART" id="SM00065">
    <property type="entry name" value="GAF"/>
    <property type="match status" value="1"/>
</dbReference>
<dbReference type="RefSeq" id="WP_148915791.1">
    <property type="nucleotide sequence ID" value="NZ_VSZS01000065.1"/>
</dbReference>
<evidence type="ECO:0000259" key="3">
    <source>
        <dbReference type="PROSITE" id="PS50887"/>
    </source>
</evidence>
<dbReference type="FunFam" id="3.30.70.270:FF:000001">
    <property type="entry name" value="Diguanylate cyclase domain protein"/>
    <property type="match status" value="1"/>
</dbReference>
<dbReference type="Proteomes" id="UP000323258">
    <property type="component" value="Unassembled WGS sequence"/>
</dbReference>
<dbReference type="InterPro" id="IPR029787">
    <property type="entry name" value="Nucleotide_cyclase"/>
</dbReference>
<dbReference type="EMBL" id="VSZS01000065">
    <property type="protein sequence ID" value="TYR30990.1"/>
    <property type="molecule type" value="Genomic_DNA"/>
</dbReference>
<keyword evidence="5" id="KW-1185">Reference proteome</keyword>
<dbReference type="Gene3D" id="3.30.450.40">
    <property type="match status" value="1"/>
</dbReference>
<dbReference type="SUPFAM" id="SSF55781">
    <property type="entry name" value="GAF domain-like"/>
    <property type="match status" value="1"/>
</dbReference>
<sequence>MSGSSFEASLPETERLAIVNELELLDSPPEESFDRIVRLVQNIFDIPIALVSLMDANRQWHKACVGLPRESVDRQHSFCRVPVESGVPLIVPDATLDPRFADNPFVAGDPFIRFYAGIPLRIAPGAVVGTLCAIDRKPRPFTERDFAILRDLARIAEDEIELRRHADVDVLTDALSRRAFKQLGGRLVQVQPSRHSPVSAIMLDIDHFKAINDTYGHAVGDTVLTAIAARCRAQLRGNDLFGRLGGEEFAILLPQTGSDGAMVVAEKLRQSIRETLIPTGDHQLRVTASFGIATAEMNFPSLDHLLAASDRALYAAKASGRDRVAHAA</sequence>
<evidence type="ECO:0000256" key="1">
    <source>
        <dbReference type="ARBA" id="ARBA00012528"/>
    </source>
</evidence>
<evidence type="ECO:0000313" key="5">
    <source>
        <dbReference type="Proteomes" id="UP000323258"/>
    </source>
</evidence>
<evidence type="ECO:0000313" key="4">
    <source>
        <dbReference type="EMBL" id="TYR30990.1"/>
    </source>
</evidence>
<protein>
    <recommendedName>
        <fullName evidence="1">diguanylate cyclase</fullName>
        <ecNumber evidence="1">2.7.7.65</ecNumber>
    </recommendedName>
</protein>
<dbReference type="InterPro" id="IPR050469">
    <property type="entry name" value="Diguanylate_Cyclase"/>
</dbReference>
<organism evidence="4 5">
    <name type="scientific">Neoaquamicrobium microcysteis</name>
    <dbReference type="NCBI Taxonomy" id="2682781"/>
    <lineage>
        <taxon>Bacteria</taxon>
        <taxon>Pseudomonadati</taxon>
        <taxon>Pseudomonadota</taxon>
        <taxon>Alphaproteobacteria</taxon>
        <taxon>Hyphomicrobiales</taxon>
        <taxon>Phyllobacteriaceae</taxon>
        <taxon>Neoaquamicrobium</taxon>
    </lineage>
</organism>
<dbReference type="InterPro" id="IPR029016">
    <property type="entry name" value="GAF-like_dom_sf"/>
</dbReference>
<dbReference type="AlphaFoldDB" id="A0A5D4GWQ8"/>
<dbReference type="Pfam" id="PF00990">
    <property type="entry name" value="GGDEF"/>
    <property type="match status" value="1"/>
</dbReference>
<dbReference type="InterPro" id="IPR043128">
    <property type="entry name" value="Rev_trsase/Diguanyl_cyclase"/>
</dbReference>
<dbReference type="InterPro" id="IPR003018">
    <property type="entry name" value="GAF"/>
</dbReference>
<reference evidence="4 5" key="1">
    <citation type="submission" date="2019-08" db="EMBL/GenBank/DDBJ databases">
        <authorList>
            <person name="Seo Y.L."/>
        </authorList>
    </citation>
    <scope>NUCLEOTIDE SEQUENCE [LARGE SCALE GENOMIC DNA]</scope>
    <source>
        <strain evidence="4 5">MaA-C15</strain>
    </source>
</reference>
<dbReference type="SUPFAM" id="SSF55073">
    <property type="entry name" value="Nucleotide cyclase"/>
    <property type="match status" value="1"/>
</dbReference>
<proteinExistence type="predicted"/>
<dbReference type="PANTHER" id="PTHR45138:SF9">
    <property type="entry name" value="DIGUANYLATE CYCLASE DGCM-RELATED"/>
    <property type="match status" value="1"/>
</dbReference>
<dbReference type="PANTHER" id="PTHR45138">
    <property type="entry name" value="REGULATORY COMPONENTS OF SENSORY TRANSDUCTION SYSTEM"/>
    <property type="match status" value="1"/>
</dbReference>
<dbReference type="SMART" id="SM00267">
    <property type="entry name" value="GGDEF"/>
    <property type="match status" value="1"/>
</dbReference>
<dbReference type="Pfam" id="PF01590">
    <property type="entry name" value="GAF"/>
    <property type="match status" value="1"/>
</dbReference>
<name>A0A5D4GWQ8_9HYPH</name>
<dbReference type="InterPro" id="IPR000160">
    <property type="entry name" value="GGDEF_dom"/>
</dbReference>
<dbReference type="NCBIfam" id="TIGR00254">
    <property type="entry name" value="GGDEF"/>
    <property type="match status" value="1"/>
</dbReference>
<feature type="domain" description="GGDEF" evidence="3">
    <location>
        <begin position="196"/>
        <end position="328"/>
    </location>
</feature>
<dbReference type="EC" id="2.7.7.65" evidence="1"/>
<comment type="caution">
    <text evidence="4">The sequence shown here is derived from an EMBL/GenBank/DDBJ whole genome shotgun (WGS) entry which is preliminary data.</text>
</comment>
<dbReference type="Gene3D" id="3.30.70.270">
    <property type="match status" value="1"/>
</dbReference>
<dbReference type="PROSITE" id="PS50887">
    <property type="entry name" value="GGDEF"/>
    <property type="match status" value="1"/>
</dbReference>
<dbReference type="OrthoDB" id="341208at2"/>
<comment type="catalytic activity">
    <reaction evidence="2">
        <text>2 GTP = 3',3'-c-di-GMP + 2 diphosphate</text>
        <dbReference type="Rhea" id="RHEA:24898"/>
        <dbReference type="ChEBI" id="CHEBI:33019"/>
        <dbReference type="ChEBI" id="CHEBI:37565"/>
        <dbReference type="ChEBI" id="CHEBI:58805"/>
        <dbReference type="EC" id="2.7.7.65"/>
    </reaction>
</comment>
<accession>A0A5D4GWQ8</accession>
<dbReference type="CDD" id="cd01949">
    <property type="entry name" value="GGDEF"/>
    <property type="match status" value="1"/>
</dbReference>
<dbReference type="GO" id="GO:0052621">
    <property type="term" value="F:diguanylate cyclase activity"/>
    <property type="evidence" value="ECO:0007669"/>
    <property type="project" value="UniProtKB-EC"/>
</dbReference>
<evidence type="ECO:0000256" key="2">
    <source>
        <dbReference type="ARBA" id="ARBA00034247"/>
    </source>
</evidence>
<reference evidence="4 5" key="2">
    <citation type="submission" date="2019-09" db="EMBL/GenBank/DDBJ databases">
        <title>Mesorhizobium sp. MaA-C15 isolated from Microcystis aeruginosa.</title>
        <authorList>
            <person name="Jeong S.E."/>
            <person name="Jin H.M."/>
            <person name="Jeon C.O."/>
        </authorList>
    </citation>
    <scope>NUCLEOTIDE SEQUENCE [LARGE SCALE GENOMIC DNA]</scope>
    <source>
        <strain evidence="4 5">MaA-C15</strain>
    </source>
</reference>